<keyword evidence="10" id="KW-0418">Kinase</keyword>
<keyword evidence="12 16" id="KW-1133">Transmembrane helix</keyword>
<evidence type="ECO:0000313" key="20">
    <source>
        <dbReference type="EMBL" id="MEQ2486743.1"/>
    </source>
</evidence>
<evidence type="ECO:0000256" key="3">
    <source>
        <dbReference type="ARBA" id="ARBA00008883"/>
    </source>
</evidence>
<keyword evidence="13 16" id="KW-0472">Membrane</keyword>
<dbReference type="SUPFAM" id="SSF52540">
    <property type="entry name" value="P-loop containing nucleoside triphosphate hydrolases"/>
    <property type="match status" value="1"/>
</dbReference>
<dbReference type="Pfam" id="PF13614">
    <property type="entry name" value="AAA_31"/>
    <property type="match status" value="1"/>
</dbReference>
<sequence>MEENKTVEVAQVATPEEESSAINFGLIYRTLVLNWKWFVLSVIICLGLAFVYLRYATPVYQAYAKLLIKDNDQQSGSNRTSALLNSQTLGLISNSTGIDNEMEILTSHSLAEQAVRDLKLYTTYYSVGKVKANLMYKDQYISVDMDPAHLEHLNAPVSLEIQRMGNKYHVKGSYYVPVNENSADGPYEIDKTISQLPATIGTKAGILSFTNNSVVPMVDGSKMKVVMLSPKQASYKYVGALSVSQTSKTTTIAQLTLKDEDPQRAVDYLQQLAICYNRQANEDKNEIAMRTEEFINGRLEKINAELGNTEGALENYKRRNNMVELKMNAGQAVTNADQYAQRLSEANTQVALLDEMRSYINNPSNKYQPLPSNVGLSDQSSTTLINSYNELVQRRNLLLQSASETSPSVLPLTQQLDDLDRAIKRALNQARRSMDIQRNSVASQYGKYQGQVGETPEQERMLTQIGRQQEVKSGLYLMLLQKREENSISLAATADKGKLIDQPASGGRVSPKKPVIMVMALVIALAIPAVVLMLIQFFRYKIEGHDDVARLTTLPILADVAVASETAKTKADIVVHENKNNQMEEIFRSMRTNLQFMMTENEKVIMFTSSTSGEGKTFNAANLAVSFALLGKKVLLVGLDIRKPRLAELLEIDDKQHGITSLLVKDHPTWEDIEAQTLSSGINNNLNVLMAGVIPPNPAELVARKSLDDIFVELRKHYDYIIVDTAPVGLVTDTLQIGRIADATVYVCRADYTPKESFDMINGLSNERKLPKMSIVINGIDMSKKKYGYYYGYGKYGHYGRYGRYGAYGKYGKYGSYGSYGHYGTYGNYANSHYGDKNDTSVKR</sequence>
<dbReference type="Pfam" id="PF13807">
    <property type="entry name" value="GNVR"/>
    <property type="match status" value="1"/>
</dbReference>
<dbReference type="InterPro" id="IPR003856">
    <property type="entry name" value="LPS_length_determ_N"/>
</dbReference>
<evidence type="ECO:0000256" key="4">
    <source>
        <dbReference type="ARBA" id="ARBA00011903"/>
    </source>
</evidence>
<comment type="caution">
    <text evidence="20">The sequence shown here is derived from an EMBL/GenBank/DDBJ whole genome shotgun (WGS) entry which is preliminary data.</text>
</comment>
<keyword evidence="5" id="KW-1003">Cell membrane</keyword>
<keyword evidence="7 20" id="KW-0808">Transferase</keyword>
<dbReference type="NCBIfam" id="TIGR01007">
    <property type="entry name" value="eps_fam"/>
    <property type="match status" value="1"/>
</dbReference>
<feature type="domain" description="AAA" evidence="18">
    <location>
        <begin position="603"/>
        <end position="728"/>
    </location>
</feature>
<dbReference type="InterPro" id="IPR050445">
    <property type="entry name" value="Bact_polysacc_biosynth/exp"/>
</dbReference>
<keyword evidence="11" id="KW-0067">ATP-binding</keyword>
<evidence type="ECO:0000256" key="16">
    <source>
        <dbReference type="SAM" id="Phobius"/>
    </source>
</evidence>
<keyword evidence="6" id="KW-0997">Cell inner membrane</keyword>
<evidence type="ECO:0000256" key="9">
    <source>
        <dbReference type="ARBA" id="ARBA00022741"/>
    </source>
</evidence>
<dbReference type="CDD" id="cd05387">
    <property type="entry name" value="BY-kinase"/>
    <property type="match status" value="1"/>
</dbReference>
<dbReference type="InterPro" id="IPR005702">
    <property type="entry name" value="Wzc-like_C"/>
</dbReference>
<dbReference type="InterPro" id="IPR032807">
    <property type="entry name" value="GNVR"/>
</dbReference>
<organism evidence="20 21">
    <name type="scientific">Hallella faecis</name>
    <dbReference type="NCBI Taxonomy" id="2841596"/>
    <lineage>
        <taxon>Bacteria</taxon>
        <taxon>Pseudomonadati</taxon>
        <taxon>Bacteroidota</taxon>
        <taxon>Bacteroidia</taxon>
        <taxon>Bacteroidales</taxon>
        <taxon>Prevotellaceae</taxon>
        <taxon>Hallella</taxon>
    </lineage>
</organism>
<accession>A0ABV1FQQ8</accession>
<protein>
    <recommendedName>
        <fullName evidence="4">non-specific protein-tyrosine kinase</fullName>
        <ecNumber evidence="4">2.7.10.2</ecNumber>
    </recommendedName>
</protein>
<name>A0ABV1FQQ8_9BACT</name>
<dbReference type="EMBL" id="JBBNFP010000021">
    <property type="protein sequence ID" value="MEQ2486743.1"/>
    <property type="molecule type" value="Genomic_DNA"/>
</dbReference>
<dbReference type="Proteomes" id="UP001487296">
    <property type="component" value="Unassembled WGS sequence"/>
</dbReference>
<evidence type="ECO:0000256" key="13">
    <source>
        <dbReference type="ARBA" id="ARBA00023136"/>
    </source>
</evidence>
<comment type="subcellular location">
    <subcellularLocation>
        <location evidence="1">Cell inner membrane</location>
        <topology evidence="1">Multi-pass membrane protein</topology>
    </subcellularLocation>
</comment>
<keyword evidence="21" id="KW-1185">Reference proteome</keyword>
<evidence type="ECO:0000256" key="11">
    <source>
        <dbReference type="ARBA" id="ARBA00022840"/>
    </source>
</evidence>
<dbReference type="Pfam" id="PF02706">
    <property type="entry name" value="Wzz"/>
    <property type="match status" value="1"/>
</dbReference>
<comment type="catalytic activity">
    <reaction evidence="15">
        <text>L-tyrosyl-[protein] + ATP = O-phospho-L-tyrosyl-[protein] + ADP + H(+)</text>
        <dbReference type="Rhea" id="RHEA:10596"/>
        <dbReference type="Rhea" id="RHEA-COMP:10136"/>
        <dbReference type="Rhea" id="RHEA-COMP:20101"/>
        <dbReference type="ChEBI" id="CHEBI:15378"/>
        <dbReference type="ChEBI" id="CHEBI:30616"/>
        <dbReference type="ChEBI" id="CHEBI:46858"/>
        <dbReference type="ChEBI" id="CHEBI:61978"/>
        <dbReference type="ChEBI" id="CHEBI:456216"/>
        <dbReference type="EC" id="2.7.10.2"/>
    </reaction>
</comment>
<evidence type="ECO:0000256" key="2">
    <source>
        <dbReference type="ARBA" id="ARBA00007316"/>
    </source>
</evidence>
<evidence type="ECO:0000256" key="8">
    <source>
        <dbReference type="ARBA" id="ARBA00022692"/>
    </source>
</evidence>
<reference evidence="20 21" key="1">
    <citation type="submission" date="2024-04" db="EMBL/GenBank/DDBJ databases">
        <title>Human intestinal bacterial collection.</title>
        <authorList>
            <person name="Pauvert C."/>
            <person name="Hitch T.C.A."/>
            <person name="Clavel T."/>
        </authorList>
    </citation>
    <scope>NUCLEOTIDE SEQUENCE [LARGE SCALE GENOMIC DNA]</scope>
    <source>
        <strain evidence="20 21">CLA-AA-H145</strain>
    </source>
</reference>
<evidence type="ECO:0000256" key="12">
    <source>
        <dbReference type="ARBA" id="ARBA00022989"/>
    </source>
</evidence>
<dbReference type="EC" id="2.7.10.2" evidence="4"/>
<feature type="domain" description="Polysaccharide chain length determinant N-terminal" evidence="17">
    <location>
        <begin position="22"/>
        <end position="118"/>
    </location>
</feature>
<proteinExistence type="inferred from homology"/>
<evidence type="ECO:0000313" key="21">
    <source>
        <dbReference type="Proteomes" id="UP001487296"/>
    </source>
</evidence>
<gene>
    <name evidence="20" type="ORF">AAAT34_06705</name>
</gene>
<evidence type="ECO:0000256" key="10">
    <source>
        <dbReference type="ARBA" id="ARBA00022777"/>
    </source>
</evidence>
<keyword evidence="8 16" id="KW-0812">Transmembrane</keyword>
<dbReference type="InterPro" id="IPR027417">
    <property type="entry name" value="P-loop_NTPase"/>
</dbReference>
<feature type="transmembrane region" description="Helical" evidence="16">
    <location>
        <begin position="515"/>
        <end position="538"/>
    </location>
</feature>
<evidence type="ECO:0000256" key="1">
    <source>
        <dbReference type="ARBA" id="ARBA00004429"/>
    </source>
</evidence>
<dbReference type="InterPro" id="IPR025669">
    <property type="entry name" value="AAA_dom"/>
</dbReference>
<evidence type="ECO:0000259" key="17">
    <source>
        <dbReference type="Pfam" id="PF02706"/>
    </source>
</evidence>
<dbReference type="PANTHER" id="PTHR32309:SF13">
    <property type="entry name" value="FERRIC ENTEROBACTIN TRANSPORT PROTEIN FEPE"/>
    <property type="match status" value="1"/>
</dbReference>
<keyword evidence="9" id="KW-0547">Nucleotide-binding</keyword>
<keyword evidence="14" id="KW-0829">Tyrosine-protein kinase</keyword>
<evidence type="ECO:0000256" key="15">
    <source>
        <dbReference type="ARBA" id="ARBA00051245"/>
    </source>
</evidence>
<evidence type="ECO:0000256" key="14">
    <source>
        <dbReference type="ARBA" id="ARBA00023137"/>
    </source>
</evidence>
<comment type="similarity">
    <text evidence="2">Belongs to the CpsD/CapB family.</text>
</comment>
<dbReference type="PANTHER" id="PTHR32309">
    <property type="entry name" value="TYROSINE-PROTEIN KINASE"/>
    <property type="match status" value="1"/>
</dbReference>
<dbReference type="RefSeq" id="WP_215759827.1">
    <property type="nucleotide sequence ID" value="NZ_JAHKBE010000021.1"/>
</dbReference>
<dbReference type="Gene3D" id="3.40.50.300">
    <property type="entry name" value="P-loop containing nucleotide triphosphate hydrolases"/>
    <property type="match status" value="1"/>
</dbReference>
<feature type="transmembrane region" description="Helical" evidence="16">
    <location>
        <begin position="35"/>
        <end position="55"/>
    </location>
</feature>
<comment type="similarity">
    <text evidence="3">Belongs to the etk/wzc family.</text>
</comment>
<evidence type="ECO:0000259" key="19">
    <source>
        <dbReference type="Pfam" id="PF13807"/>
    </source>
</evidence>
<evidence type="ECO:0000259" key="18">
    <source>
        <dbReference type="Pfam" id="PF13614"/>
    </source>
</evidence>
<dbReference type="GO" id="GO:0004715">
    <property type="term" value="F:non-membrane spanning protein tyrosine kinase activity"/>
    <property type="evidence" value="ECO:0007669"/>
    <property type="project" value="UniProtKB-EC"/>
</dbReference>
<evidence type="ECO:0000256" key="5">
    <source>
        <dbReference type="ARBA" id="ARBA00022475"/>
    </source>
</evidence>
<evidence type="ECO:0000256" key="6">
    <source>
        <dbReference type="ARBA" id="ARBA00022519"/>
    </source>
</evidence>
<evidence type="ECO:0000256" key="7">
    <source>
        <dbReference type="ARBA" id="ARBA00022679"/>
    </source>
</evidence>
<feature type="domain" description="Tyrosine-protein kinase G-rich" evidence="19">
    <location>
        <begin position="458"/>
        <end position="532"/>
    </location>
</feature>